<accession>A0A7K3WFA3</accession>
<reference evidence="2 3" key="1">
    <citation type="submission" date="2020-02" db="EMBL/GenBank/DDBJ databases">
        <title>The whole genome sequence of CPCC 205119.</title>
        <authorList>
            <person name="Jiang Z."/>
        </authorList>
    </citation>
    <scope>NUCLEOTIDE SEQUENCE [LARGE SCALE GENOMIC DNA]</scope>
    <source>
        <strain evidence="2 3">CPCC 205119</strain>
    </source>
</reference>
<evidence type="ECO:0000313" key="2">
    <source>
        <dbReference type="EMBL" id="NEL55082.1"/>
    </source>
</evidence>
<dbReference type="Proteomes" id="UP000470470">
    <property type="component" value="Unassembled WGS sequence"/>
</dbReference>
<comment type="caution">
    <text evidence="2">The sequence shown here is derived from an EMBL/GenBank/DDBJ whole genome shotgun (WGS) entry which is preliminary data.</text>
</comment>
<dbReference type="InterPro" id="IPR000160">
    <property type="entry name" value="GGDEF_dom"/>
</dbReference>
<protein>
    <recommendedName>
        <fullName evidence="1">GGDEF domain-containing protein</fullName>
    </recommendedName>
</protein>
<dbReference type="PROSITE" id="PS50887">
    <property type="entry name" value="GGDEF"/>
    <property type="match status" value="1"/>
</dbReference>
<gene>
    <name evidence="2" type="ORF">G1H19_13870</name>
</gene>
<proteinExistence type="predicted"/>
<dbReference type="RefSeq" id="WP_152729366.1">
    <property type="nucleotide sequence ID" value="NZ_JAABOZ010000003.1"/>
</dbReference>
<dbReference type="Gene3D" id="3.30.70.270">
    <property type="match status" value="1"/>
</dbReference>
<dbReference type="EMBL" id="JAAGWK010000020">
    <property type="protein sequence ID" value="NEL55082.1"/>
    <property type="molecule type" value="Genomic_DNA"/>
</dbReference>
<evidence type="ECO:0000313" key="3">
    <source>
        <dbReference type="Proteomes" id="UP000470470"/>
    </source>
</evidence>
<dbReference type="InterPro" id="IPR043128">
    <property type="entry name" value="Rev_trsase/Diguanyl_cyclase"/>
</dbReference>
<dbReference type="AlphaFoldDB" id="A0A7K3WFA3"/>
<name>A0A7K3WFA3_9ACTN</name>
<keyword evidence="3" id="KW-1185">Reference proteome</keyword>
<dbReference type="SUPFAM" id="SSF55073">
    <property type="entry name" value="Nucleotide cyclase"/>
    <property type="match status" value="1"/>
</dbReference>
<dbReference type="InterPro" id="IPR029787">
    <property type="entry name" value="Nucleotide_cyclase"/>
</dbReference>
<feature type="domain" description="GGDEF" evidence="1">
    <location>
        <begin position="25"/>
        <end position="145"/>
    </location>
</feature>
<sequence length="145" mass="14573">MTDLLPGRLALLDHLTGVLPFASAQATTLVLIGIVHTEDGALPPVAVLARTTRLIASSLRGDDWLGRSGPGEVAAVLAGTAEDAHSAAARVLDGIATLGVPDLAAAAGIVVLSADLTGEQALQRAAAALDDARSRTRGRIVLTAG</sequence>
<organism evidence="2 3">
    <name type="scientific">Goekera deserti</name>
    <dbReference type="NCBI Taxonomy" id="2497753"/>
    <lineage>
        <taxon>Bacteria</taxon>
        <taxon>Bacillati</taxon>
        <taxon>Actinomycetota</taxon>
        <taxon>Actinomycetes</taxon>
        <taxon>Geodermatophilales</taxon>
        <taxon>Geodermatophilaceae</taxon>
        <taxon>Goekera</taxon>
    </lineage>
</organism>
<evidence type="ECO:0000259" key="1">
    <source>
        <dbReference type="PROSITE" id="PS50887"/>
    </source>
</evidence>